<dbReference type="SMART" id="SM00645">
    <property type="entry name" value="Pept_C1"/>
    <property type="match status" value="1"/>
</dbReference>
<name>A0A9P1D277_9DINO</name>
<evidence type="ECO:0000313" key="8">
    <source>
        <dbReference type="EMBL" id="CAL4789336.1"/>
    </source>
</evidence>
<sequence>MVSRLAALTLLPLVASLQLQSNNGEAIGASEAEFRQFIAQHQRTYVVGSHEYIQRMVLFSDHLRRAAELNARPNKSWTAGVTPLADYLAQELQMLRGWKGASSSASAASGPSPKLNLLQQQQQPPREWLKWRQLQSFQEVANQGFCGSCWAMATTNVLNAHREIYHNITEHLSTQELLNCVANPHNCGGSGGCSGATTELAMAYVQQHGLSKAADHPYSGKADICGAGKRGSSLVDGRKDQSEGFRSLKMHGWQKLPENKYEPLKIALVTRGPVAVAVAAKGWEMYVSGIYSDCQPDVVIDHAVTLIAYGEDQDLKKKYWTLMNSWGASYGESGSIRLLRQDAEEAYCGIDRQPQVGTGCDGGPKDAEQRS</sequence>
<organism evidence="7">
    <name type="scientific">Cladocopium goreaui</name>
    <dbReference type="NCBI Taxonomy" id="2562237"/>
    <lineage>
        <taxon>Eukaryota</taxon>
        <taxon>Sar</taxon>
        <taxon>Alveolata</taxon>
        <taxon>Dinophyceae</taxon>
        <taxon>Suessiales</taxon>
        <taxon>Symbiodiniaceae</taxon>
        <taxon>Cladocopium</taxon>
    </lineage>
</organism>
<dbReference type="CDD" id="cd02248">
    <property type="entry name" value="Peptidase_C1A"/>
    <property type="match status" value="1"/>
</dbReference>
<dbReference type="OrthoDB" id="10253408at2759"/>
<reference evidence="7" key="1">
    <citation type="submission" date="2022-10" db="EMBL/GenBank/DDBJ databases">
        <authorList>
            <person name="Chen Y."/>
            <person name="Dougan E. K."/>
            <person name="Chan C."/>
            <person name="Rhodes N."/>
            <person name="Thang M."/>
        </authorList>
    </citation>
    <scope>NUCLEOTIDE SEQUENCE</scope>
</reference>
<keyword evidence="4" id="KW-0732">Signal</keyword>
<keyword evidence="9" id="KW-1185">Reference proteome</keyword>
<dbReference type="Gene3D" id="3.90.70.10">
    <property type="entry name" value="Cysteine proteinases"/>
    <property type="match status" value="1"/>
</dbReference>
<dbReference type="GO" id="GO:0006508">
    <property type="term" value="P:proteolysis"/>
    <property type="evidence" value="ECO:0007669"/>
    <property type="project" value="InterPro"/>
</dbReference>
<accession>A0A9P1D277</accession>
<dbReference type="SMART" id="SM00848">
    <property type="entry name" value="Inhibitor_I29"/>
    <property type="match status" value="1"/>
</dbReference>
<evidence type="ECO:0000256" key="2">
    <source>
        <dbReference type="ARBA" id="ARBA00023145"/>
    </source>
</evidence>
<feature type="signal peptide" evidence="4">
    <location>
        <begin position="1"/>
        <end position="16"/>
    </location>
</feature>
<proteinExistence type="inferred from homology"/>
<dbReference type="InterPro" id="IPR000169">
    <property type="entry name" value="Pept_cys_AS"/>
</dbReference>
<evidence type="ECO:0000256" key="4">
    <source>
        <dbReference type="SAM" id="SignalP"/>
    </source>
</evidence>
<evidence type="ECO:0000313" key="7">
    <source>
        <dbReference type="EMBL" id="CAI4002024.1"/>
    </source>
</evidence>
<gene>
    <name evidence="7" type="ORF">C1SCF055_LOCUS28011</name>
</gene>
<reference evidence="8 9" key="2">
    <citation type="submission" date="2024-05" db="EMBL/GenBank/DDBJ databases">
        <authorList>
            <person name="Chen Y."/>
            <person name="Shah S."/>
            <person name="Dougan E. K."/>
            <person name="Thang M."/>
            <person name="Chan C."/>
        </authorList>
    </citation>
    <scope>NUCLEOTIDE SEQUENCE [LARGE SCALE GENOMIC DNA]</scope>
</reference>
<dbReference type="InterPro" id="IPR038765">
    <property type="entry name" value="Papain-like_cys_pep_sf"/>
</dbReference>
<feature type="domain" description="Peptidase C1A papain C-terminal" evidence="5">
    <location>
        <begin position="131"/>
        <end position="358"/>
    </location>
</feature>
<dbReference type="PRINTS" id="PR00705">
    <property type="entry name" value="PAPAIN"/>
</dbReference>
<dbReference type="InterPro" id="IPR013201">
    <property type="entry name" value="Prot_inhib_I29"/>
</dbReference>
<evidence type="ECO:0000256" key="1">
    <source>
        <dbReference type="ARBA" id="ARBA00008455"/>
    </source>
</evidence>
<dbReference type="Pfam" id="PF00112">
    <property type="entry name" value="Peptidase_C1"/>
    <property type="match status" value="1"/>
</dbReference>
<dbReference type="AlphaFoldDB" id="A0A9P1D277"/>
<dbReference type="Pfam" id="PF08246">
    <property type="entry name" value="Inhibitor_I29"/>
    <property type="match status" value="1"/>
</dbReference>
<evidence type="ECO:0000256" key="3">
    <source>
        <dbReference type="ARBA" id="ARBA00023157"/>
    </source>
</evidence>
<evidence type="ECO:0000259" key="6">
    <source>
        <dbReference type="SMART" id="SM00848"/>
    </source>
</evidence>
<keyword evidence="3" id="KW-1015">Disulfide bond</keyword>
<dbReference type="PANTHER" id="PTHR12411">
    <property type="entry name" value="CYSTEINE PROTEASE FAMILY C1-RELATED"/>
    <property type="match status" value="1"/>
</dbReference>
<dbReference type="InterPro" id="IPR000668">
    <property type="entry name" value="Peptidase_C1A_C"/>
</dbReference>
<evidence type="ECO:0000313" key="9">
    <source>
        <dbReference type="Proteomes" id="UP001152797"/>
    </source>
</evidence>
<protein>
    <submittedName>
        <fullName evidence="8">Cathepsin L-like proteinase</fullName>
    </submittedName>
</protein>
<evidence type="ECO:0000259" key="5">
    <source>
        <dbReference type="SMART" id="SM00645"/>
    </source>
</evidence>
<keyword evidence="2" id="KW-0865">Zymogen</keyword>
<comment type="similarity">
    <text evidence="1">Belongs to the peptidase C1 family.</text>
</comment>
<comment type="caution">
    <text evidence="7">The sequence shown here is derived from an EMBL/GenBank/DDBJ whole genome shotgun (WGS) entry which is preliminary data.</text>
</comment>
<dbReference type="EMBL" id="CAMXCT030003024">
    <property type="protein sequence ID" value="CAL4789336.1"/>
    <property type="molecule type" value="Genomic_DNA"/>
</dbReference>
<dbReference type="EMBL" id="CAMXCT010003024">
    <property type="protein sequence ID" value="CAI4002024.1"/>
    <property type="molecule type" value="Genomic_DNA"/>
</dbReference>
<dbReference type="GO" id="GO:0008234">
    <property type="term" value="F:cysteine-type peptidase activity"/>
    <property type="evidence" value="ECO:0007669"/>
    <property type="project" value="InterPro"/>
</dbReference>
<dbReference type="PROSITE" id="PS00139">
    <property type="entry name" value="THIOL_PROTEASE_CYS"/>
    <property type="match status" value="1"/>
</dbReference>
<dbReference type="InterPro" id="IPR039417">
    <property type="entry name" value="Peptidase_C1A_papain-like"/>
</dbReference>
<dbReference type="EMBL" id="CAMXCT020003024">
    <property type="protein sequence ID" value="CAL1155399.1"/>
    <property type="molecule type" value="Genomic_DNA"/>
</dbReference>
<feature type="chain" id="PRO_5043271060" evidence="4">
    <location>
        <begin position="17"/>
        <end position="371"/>
    </location>
</feature>
<dbReference type="Proteomes" id="UP001152797">
    <property type="component" value="Unassembled WGS sequence"/>
</dbReference>
<dbReference type="InterPro" id="IPR013128">
    <property type="entry name" value="Peptidase_C1A"/>
</dbReference>
<dbReference type="SUPFAM" id="SSF54001">
    <property type="entry name" value="Cysteine proteinases"/>
    <property type="match status" value="1"/>
</dbReference>
<feature type="domain" description="Cathepsin propeptide inhibitor" evidence="6">
    <location>
        <begin position="34"/>
        <end position="92"/>
    </location>
</feature>